<evidence type="ECO:0000313" key="2">
    <source>
        <dbReference type="EnsemblFungi" id="PTTG_29668-t43_1-p1"/>
    </source>
</evidence>
<dbReference type="VEuPathDB" id="FungiDB:PTTG_29668"/>
<dbReference type="EMBL" id="ADAS02000723">
    <property type="protein sequence ID" value="OAV86905.1"/>
    <property type="molecule type" value="Genomic_DNA"/>
</dbReference>
<reference evidence="1" key="2">
    <citation type="submission" date="2016-05" db="EMBL/GenBank/DDBJ databases">
        <title>Comparative analysis highlights variable genome content of wheat rusts and divergence of the mating loci.</title>
        <authorList>
            <person name="Cuomo C.A."/>
            <person name="Bakkeren G."/>
            <person name="Szabo L."/>
            <person name="Khalil H."/>
            <person name="Joly D."/>
            <person name="Goldberg J."/>
            <person name="Young S."/>
            <person name="Zeng Q."/>
            <person name="Fellers J."/>
        </authorList>
    </citation>
    <scope>NUCLEOTIDE SEQUENCE [LARGE SCALE GENOMIC DNA]</scope>
    <source>
        <strain evidence="1">1-1 BBBD Race 1</strain>
    </source>
</reference>
<dbReference type="EnsemblFungi" id="PTTG_29668-t43_1">
    <property type="protein sequence ID" value="PTTG_29668-t43_1-p1"/>
    <property type="gene ID" value="PTTG_29668"/>
</dbReference>
<dbReference type="AlphaFoldDB" id="A0A180G2I0"/>
<accession>A0A180G2I0</accession>
<evidence type="ECO:0000313" key="1">
    <source>
        <dbReference type="EMBL" id="OAV86905.1"/>
    </source>
</evidence>
<feature type="non-terminal residue" evidence="1">
    <location>
        <position position="1"/>
    </location>
</feature>
<evidence type="ECO:0000313" key="3">
    <source>
        <dbReference type="Proteomes" id="UP000005240"/>
    </source>
</evidence>
<reference evidence="2" key="4">
    <citation type="submission" date="2025-05" db="UniProtKB">
        <authorList>
            <consortium name="EnsemblFungi"/>
        </authorList>
    </citation>
    <scope>IDENTIFICATION</scope>
    <source>
        <strain evidence="2">isolate 1-1 / race 1 (BBBD)</strain>
    </source>
</reference>
<organism evidence="1">
    <name type="scientific">Puccinia triticina (isolate 1-1 / race 1 (BBBD))</name>
    <name type="common">Brown leaf rust fungus</name>
    <dbReference type="NCBI Taxonomy" id="630390"/>
    <lineage>
        <taxon>Eukaryota</taxon>
        <taxon>Fungi</taxon>
        <taxon>Dikarya</taxon>
        <taxon>Basidiomycota</taxon>
        <taxon>Pucciniomycotina</taxon>
        <taxon>Pucciniomycetes</taxon>
        <taxon>Pucciniales</taxon>
        <taxon>Pucciniaceae</taxon>
        <taxon>Puccinia</taxon>
    </lineage>
</organism>
<dbReference type="Proteomes" id="UP000005240">
    <property type="component" value="Unassembled WGS sequence"/>
</dbReference>
<gene>
    <name evidence="1" type="ORF">PTTG_29668</name>
</gene>
<reference evidence="2 3" key="3">
    <citation type="journal article" date="2017" name="G3 (Bethesda)">
        <title>Comparative analysis highlights variable genome content of wheat rusts and divergence of the mating loci.</title>
        <authorList>
            <person name="Cuomo C.A."/>
            <person name="Bakkeren G."/>
            <person name="Khalil H.B."/>
            <person name="Panwar V."/>
            <person name="Joly D."/>
            <person name="Linning R."/>
            <person name="Sakthikumar S."/>
            <person name="Song X."/>
            <person name="Adiconis X."/>
            <person name="Fan L."/>
            <person name="Goldberg J.M."/>
            <person name="Levin J.Z."/>
            <person name="Young S."/>
            <person name="Zeng Q."/>
            <person name="Anikster Y."/>
            <person name="Bruce M."/>
            <person name="Wang M."/>
            <person name="Yin C."/>
            <person name="McCallum B."/>
            <person name="Szabo L.J."/>
            <person name="Hulbert S."/>
            <person name="Chen X."/>
            <person name="Fellers J.P."/>
        </authorList>
    </citation>
    <scope>NUCLEOTIDE SEQUENCE</scope>
    <source>
        <strain evidence="3">Isolate 1-1 / race 1 (BBBD)</strain>
        <strain evidence="2">isolate 1-1 / race 1 (BBBD)</strain>
    </source>
</reference>
<sequence>VIVSNTEKDIVTKKQIEAGFNSILDQCQNHAGQNPLFKMVYVEVQNRQARHDTNFFPPRVLTCGLNRNAPLTADKDCQTLFDSIPVDKQGRLSSTFKTFKTCTILLYTTDDSPLIAKKSDIAPVVSDMIKGCKGKSGVISLTKGASGNNGLAVVKLRSSKLCGDGSDSLQVCL</sequence>
<reference evidence="1" key="1">
    <citation type="submission" date="2009-11" db="EMBL/GenBank/DDBJ databases">
        <authorList>
            <consortium name="The Broad Institute Genome Sequencing Platform"/>
            <person name="Ward D."/>
            <person name="Feldgarden M."/>
            <person name="Earl A."/>
            <person name="Young S.K."/>
            <person name="Zeng Q."/>
            <person name="Koehrsen M."/>
            <person name="Alvarado L."/>
            <person name="Berlin A."/>
            <person name="Bochicchio J."/>
            <person name="Borenstein D."/>
            <person name="Chapman S.B."/>
            <person name="Chen Z."/>
            <person name="Engels R."/>
            <person name="Freedman E."/>
            <person name="Gellesch M."/>
            <person name="Goldberg J."/>
            <person name="Griggs A."/>
            <person name="Gujja S."/>
            <person name="Heilman E."/>
            <person name="Heiman D."/>
            <person name="Hepburn T."/>
            <person name="Howarth C."/>
            <person name="Jen D."/>
            <person name="Larson L."/>
            <person name="Lewis B."/>
            <person name="Mehta T."/>
            <person name="Park D."/>
            <person name="Pearson M."/>
            <person name="Roberts A."/>
            <person name="Saif S."/>
            <person name="Shea T."/>
            <person name="Shenoy N."/>
            <person name="Sisk P."/>
            <person name="Stolte C."/>
            <person name="Sykes S."/>
            <person name="Thomson T."/>
            <person name="Walk T."/>
            <person name="White J."/>
            <person name="Yandava C."/>
            <person name="Izard J."/>
            <person name="Baranova O.V."/>
            <person name="Blanton J.M."/>
            <person name="Tanner A.C."/>
            <person name="Dewhirst F.E."/>
            <person name="Haas B."/>
            <person name="Nusbaum C."/>
            <person name="Birren B."/>
        </authorList>
    </citation>
    <scope>NUCLEOTIDE SEQUENCE [LARGE SCALE GENOMIC DNA]</scope>
    <source>
        <strain evidence="1">1-1 BBBD Race 1</strain>
    </source>
</reference>
<proteinExistence type="predicted"/>
<name>A0A180G2I0_PUCT1</name>
<protein>
    <submittedName>
        <fullName evidence="1 2">Uncharacterized protein</fullName>
    </submittedName>
</protein>
<keyword evidence="3" id="KW-1185">Reference proteome</keyword>